<keyword evidence="1" id="KW-1133">Transmembrane helix</keyword>
<dbReference type="RefSeq" id="WP_143911683.1">
    <property type="nucleotide sequence ID" value="NZ_VLNT01000002.1"/>
</dbReference>
<reference evidence="2 3" key="1">
    <citation type="submission" date="2019-07" db="EMBL/GenBank/DDBJ databases">
        <authorList>
            <person name="Zhao L.H."/>
        </authorList>
    </citation>
    <scope>NUCLEOTIDE SEQUENCE [LARGE SCALE GENOMIC DNA]</scope>
    <source>
        <strain evidence="2 3">Co35</strain>
    </source>
</reference>
<dbReference type="OrthoDB" id="4827453at2"/>
<feature type="transmembrane region" description="Helical" evidence="1">
    <location>
        <begin position="172"/>
        <end position="194"/>
    </location>
</feature>
<evidence type="ECO:0000256" key="1">
    <source>
        <dbReference type="SAM" id="Phobius"/>
    </source>
</evidence>
<sequence length="244" mass="25640">MRIIGWRLLQGAGVVALLVGVAGIVVFGPDSRFVSGPHPIDTEGSAVVTRPGVIAWKDVQIEVLAEVPGDKPVFIGLGNSVDVMSYVEGTERLEVTAFEPPWRMEASAAEGGPALPASPTAMDWWIAGEGGLGGALLQARLPDESVSVAVLSVGDANLRGLTLSTAYGIEGIFARSIGLIVAGGAVAVLVHLLLRRRPVEDEQEVVYVVVEEDGSEREISAEEVEALGEVEIVEETELPPGESR</sequence>
<protein>
    <submittedName>
        <fullName evidence="2">Uncharacterized protein</fullName>
    </submittedName>
</protein>
<dbReference type="Proteomes" id="UP000316988">
    <property type="component" value="Unassembled WGS sequence"/>
</dbReference>
<dbReference type="AlphaFoldDB" id="A0A554SGT5"/>
<dbReference type="EMBL" id="VLNT01000002">
    <property type="protein sequence ID" value="TSD65562.1"/>
    <property type="molecule type" value="Genomic_DNA"/>
</dbReference>
<accession>A0A554SGT5</accession>
<evidence type="ECO:0000313" key="3">
    <source>
        <dbReference type="Proteomes" id="UP000316988"/>
    </source>
</evidence>
<gene>
    <name evidence="2" type="ORF">FNM00_03830</name>
</gene>
<keyword evidence="1" id="KW-0812">Transmembrane</keyword>
<evidence type="ECO:0000313" key="2">
    <source>
        <dbReference type="EMBL" id="TSD65562.1"/>
    </source>
</evidence>
<keyword evidence="1" id="KW-0472">Membrane</keyword>
<organism evidence="2 3">
    <name type="scientific">Aeromicrobium piscarium</name>
    <dbReference type="NCBI Taxonomy" id="2590901"/>
    <lineage>
        <taxon>Bacteria</taxon>
        <taxon>Bacillati</taxon>
        <taxon>Actinomycetota</taxon>
        <taxon>Actinomycetes</taxon>
        <taxon>Propionibacteriales</taxon>
        <taxon>Nocardioidaceae</taxon>
        <taxon>Aeromicrobium</taxon>
    </lineage>
</organism>
<proteinExistence type="predicted"/>
<name>A0A554SGT5_9ACTN</name>
<comment type="caution">
    <text evidence="2">The sequence shown here is derived from an EMBL/GenBank/DDBJ whole genome shotgun (WGS) entry which is preliminary data.</text>
</comment>
<keyword evidence="3" id="KW-1185">Reference proteome</keyword>